<dbReference type="InterPro" id="IPR011990">
    <property type="entry name" value="TPR-like_helical_dom_sf"/>
</dbReference>
<keyword evidence="2" id="KW-0676">Redox-active center</keyword>
<protein>
    <submittedName>
        <fullName evidence="5">Tetratricopeptide repeat protein</fullName>
    </submittedName>
</protein>
<dbReference type="GO" id="GO:0015035">
    <property type="term" value="F:protein-disulfide reductase activity"/>
    <property type="evidence" value="ECO:0007669"/>
    <property type="project" value="TreeGrafter"/>
</dbReference>
<keyword evidence="6" id="KW-1185">Reference proteome</keyword>
<evidence type="ECO:0000256" key="2">
    <source>
        <dbReference type="ARBA" id="ARBA00023284"/>
    </source>
</evidence>
<comment type="caution">
    <text evidence="5">The sequence shown here is derived from an EMBL/GenBank/DDBJ whole genome shotgun (WGS) entry which is preliminary data.</text>
</comment>
<dbReference type="CDD" id="cd02956">
    <property type="entry name" value="ybbN"/>
    <property type="match status" value="1"/>
</dbReference>
<feature type="domain" description="Thioredoxin" evidence="4">
    <location>
        <begin position="29"/>
        <end position="167"/>
    </location>
</feature>
<reference evidence="5" key="1">
    <citation type="submission" date="2021-04" db="EMBL/GenBank/DDBJ databases">
        <title>Genome based classification of Actinospica acidithermotolerans sp. nov., an actinobacterium isolated from an Indonesian hot spring.</title>
        <authorList>
            <person name="Kusuma A.B."/>
            <person name="Putra K.E."/>
            <person name="Nafisah S."/>
            <person name="Loh J."/>
            <person name="Nouioui I."/>
            <person name="Goodfellow M."/>
        </authorList>
    </citation>
    <scope>NUCLEOTIDE SEQUENCE</scope>
    <source>
        <strain evidence="5">DSM 45618</strain>
    </source>
</reference>
<dbReference type="PANTHER" id="PTHR45663">
    <property type="entry name" value="GEO12009P1"/>
    <property type="match status" value="1"/>
</dbReference>
<dbReference type="GO" id="GO:0006950">
    <property type="term" value="P:response to stress"/>
    <property type="evidence" value="ECO:0007669"/>
    <property type="project" value="UniProtKB-ARBA"/>
</dbReference>
<evidence type="ECO:0000256" key="1">
    <source>
        <dbReference type="ARBA" id="ARBA00008987"/>
    </source>
</evidence>
<dbReference type="Gene3D" id="1.25.40.10">
    <property type="entry name" value="Tetratricopeptide repeat domain"/>
    <property type="match status" value="1"/>
</dbReference>
<evidence type="ECO:0000313" key="5">
    <source>
        <dbReference type="EMBL" id="MBS2961818.1"/>
    </source>
</evidence>
<dbReference type="Pfam" id="PF14561">
    <property type="entry name" value="TPR_20"/>
    <property type="match status" value="1"/>
</dbReference>
<dbReference type="Pfam" id="PF00085">
    <property type="entry name" value="Thioredoxin"/>
    <property type="match status" value="1"/>
</dbReference>
<evidence type="ECO:0000256" key="3">
    <source>
        <dbReference type="SAM" id="MobiDB-lite"/>
    </source>
</evidence>
<dbReference type="RefSeq" id="WP_211463858.1">
    <property type="nucleotide sequence ID" value="NZ_JAGSXH010000004.1"/>
</dbReference>
<dbReference type="PROSITE" id="PS51352">
    <property type="entry name" value="THIOREDOXIN_2"/>
    <property type="match status" value="1"/>
</dbReference>
<dbReference type="PANTHER" id="PTHR45663:SF11">
    <property type="entry name" value="GEO12009P1"/>
    <property type="match status" value="1"/>
</dbReference>
<sequence>MRPSFSMSGVVDLSALKQPSGPPAGAPQGSAPGSAPQATASQATGQGSASLRPASQGSEYVLDVSEADFQSTVLERSLQVPVVLHVGADWSEQSRQLADLLERLAAEFSGGFVLARVDAEANPRLVQALRVQGVPSVKAIVAGELIGEFSGAQPEAQVRQWVSELLALVQREFGLGGGNTGGAQPAEPPMDPALAAAYDALAADDLDGAARALHNVLSQNPSHPDAKPALAQVELLRRTRDADPAAAMTLAKQNPKDIDAQCAAADAAMATGDADTALALLLAAVRVFTGEERDRARKLLLDYFELLGPQDPRVGPARSRLTTLLF</sequence>
<dbReference type="Proteomes" id="UP000677913">
    <property type="component" value="Unassembled WGS sequence"/>
</dbReference>
<dbReference type="EMBL" id="JAGSXH010000004">
    <property type="protein sequence ID" value="MBS2961818.1"/>
    <property type="molecule type" value="Genomic_DNA"/>
</dbReference>
<dbReference type="SUPFAM" id="SSF48452">
    <property type="entry name" value="TPR-like"/>
    <property type="match status" value="1"/>
</dbReference>
<dbReference type="InterPro" id="IPR013766">
    <property type="entry name" value="Thioredoxin_domain"/>
</dbReference>
<dbReference type="GO" id="GO:0005737">
    <property type="term" value="C:cytoplasm"/>
    <property type="evidence" value="ECO:0007669"/>
    <property type="project" value="TreeGrafter"/>
</dbReference>
<proteinExistence type="inferred from homology"/>
<organism evidence="5 6">
    <name type="scientific">Actinocrinis puniceicyclus</name>
    <dbReference type="NCBI Taxonomy" id="977794"/>
    <lineage>
        <taxon>Bacteria</taxon>
        <taxon>Bacillati</taxon>
        <taxon>Actinomycetota</taxon>
        <taxon>Actinomycetes</taxon>
        <taxon>Catenulisporales</taxon>
        <taxon>Actinospicaceae</taxon>
        <taxon>Actinocrinis</taxon>
    </lineage>
</organism>
<dbReference type="AlphaFoldDB" id="A0A8J7WIA9"/>
<feature type="compositionally biased region" description="Polar residues" evidence="3">
    <location>
        <begin position="39"/>
        <end position="52"/>
    </location>
</feature>
<gene>
    <name evidence="5" type="ORF">KGA66_02075</name>
</gene>
<evidence type="ECO:0000259" key="4">
    <source>
        <dbReference type="PROSITE" id="PS51352"/>
    </source>
</evidence>
<feature type="compositionally biased region" description="Low complexity" evidence="3">
    <location>
        <begin position="26"/>
        <end position="38"/>
    </location>
</feature>
<dbReference type="SUPFAM" id="SSF52833">
    <property type="entry name" value="Thioredoxin-like"/>
    <property type="match status" value="1"/>
</dbReference>
<comment type="similarity">
    <text evidence="1">Belongs to the thioredoxin family.</text>
</comment>
<dbReference type="Gene3D" id="3.40.30.10">
    <property type="entry name" value="Glutaredoxin"/>
    <property type="match status" value="1"/>
</dbReference>
<accession>A0A8J7WIA9</accession>
<dbReference type="InterPro" id="IPR036249">
    <property type="entry name" value="Thioredoxin-like_sf"/>
</dbReference>
<evidence type="ECO:0000313" key="6">
    <source>
        <dbReference type="Proteomes" id="UP000677913"/>
    </source>
</evidence>
<feature type="region of interest" description="Disordered" evidence="3">
    <location>
        <begin position="1"/>
        <end position="52"/>
    </location>
</feature>
<name>A0A8J7WIA9_9ACTN</name>